<keyword evidence="3" id="KW-1185">Reference proteome</keyword>
<reference evidence="2 3" key="1">
    <citation type="submission" date="2007-10" db="EMBL/GenBank/DDBJ databases">
        <title>Complete sequence of Desulfococcus oleovorans Hxd3.</title>
        <authorList>
            <consortium name="US DOE Joint Genome Institute"/>
            <person name="Copeland A."/>
            <person name="Lucas S."/>
            <person name="Lapidus A."/>
            <person name="Barry K."/>
            <person name="Glavina del Rio T."/>
            <person name="Dalin E."/>
            <person name="Tice H."/>
            <person name="Pitluck S."/>
            <person name="Kiss H."/>
            <person name="Brettin T."/>
            <person name="Bruce D."/>
            <person name="Detter J.C."/>
            <person name="Han C."/>
            <person name="Schmutz J."/>
            <person name="Larimer F."/>
            <person name="Land M."/>
            <person name="Hauser L."/>
            <person name="Kyrpides N."/>
            <person name="Kim E."/>
            <person name="Wawrik B."/>
            <person name="Richardson P."/>
        </authorList>
    </citation>
    <scope>NUCLEOTIDE SEQUENCE [LARGE SCALE GENOMIC DNA]</scope>
    <source>
        <strain evidence="3">DSM 6200 / JCM 39069 / Hxd3</strain>
    </source>
</reference>
<dbReference type="PANTHER" id="PTHR23011:SF28">
    <property type="entry name" value="CYCLIC NUCLEOTIDE-BINDING DOMAIN CONTAINING PROTEIN"/>
    <property type="match status" value="1"/>
</dbReference>
<dbReference type="EMBL" id="CP000859">
    <property type="protein sequence ID" value="ABW65877.1"/>
    <property type="molecule type" value="Genomic_DNA"/>
</dbReference>
<dbReference type="InterPro" id="IPR000595">
    <property type="entry name" value="cNMP-bd_dom"/>
</dbReference>
<dbReference type="Gene3D" id="2.60.120.10">
    <property type="entry name" value="Jelly Rolls"/>
    <property type="match status" value="1"/>
</dbReference>
<gene>
    <name evidence="2" type="ordered locus">Dole_0067</name>
</gene>
<dbReference type="OrthoDB" id="9773799at2"/>
<evidence type="ECO:0000313" key="2">
    <source>
        <dbReference type="EMBL" id="ABW65877.1"/>
    </source>
</evidence>
<dbReference type="eggNOG" id="COG0664">
    <property type="taxonomic scope" value="Bacteria"/>
</dbReference>
<dbReference type="SMART" id="SM00100">
    <property type="entry name" value="cNMP"/>
    <property type="match status" value="1"/>
</dbReference>
<dbReference type="STRING" id="96561.Dole_0067"/>
<dbReference type="HOGENOM" id="CLU_075053_16_6_7"/>
<dbReference type="PANTHER" id="PTHR23011">
    <property type="entry name" value="CYCLIC NUCLEOTIDE-BINDING DOMAIN CONTAINING PROTEIN"/>
    <property type="match status" value="1"/>
</dbReference>
<dbReference type="InterPro" id="IPR018490">
    <property type="entry name" value="cNMP-bd_dom_sf"/>
</dbReference>
<dbReference type="InterPro" id="IPR014710">
    <property type="entry name" value="RmlC-like_jellyroll"/>
</dbReference>
<dbReference type="PROSITE" id="PS50042">
    <property type="entry name" value="CNMP_BINDING_3"/>
    <property type="match status" value="1"/>
</dbReference>
<feature type="domain" description="Cyclic nucleotide-binding" evidence="1">
    <location>
        <begin position="20"/>
        <end position="121"/>
    </location>
</feature>
<accession>A8ZRW0</accession>
<proteinExistence type="predicted"/>
<dbReference type="AlphaFoldDB" id="A8ZRW0"/>
<dbReference type="SUPFAM" id="SSF51206">
    <property type="entry name" value="cAMP-binding domain-like"/>
    <property type="match status" value="1"/>
</dbReference>
<evidence type="ECO:0000259" key="1">
    <source>
        <dbReference type="PROSITE" id="PS50042"/>
    </source>
</evidence>
<sequence>METNTIDKSFVIGIMNRLEFFKNFTAEEKESLVHFYQHIVAFQPGEIIIRDGDRDDTSFFILLSGEAVVTKGKQCRPIARLAPGDFFGEISFLTKTPRTATISAEMELIVIKVDEIMIRELGPPVREKIKDNIIAKLVERLRRMNEMVEQLSI</sequence>
<dbReference type="KEGG" id="dol:Dole_0067"/>
<dbReference type="PRINTS" id="PR00103">
    <property type="entry name" value="CAMPKINASE"/>
</dbReference>
<protein>
    <submittedName>
        <fullName evidence="2">Cyclic nucleotide-binding protein</fullName>
    </submittedName>
</protein>
<name>A8ZRW0_DESOH</name>
<organism evidence="2 3">
    <name type="scientific">Desulfosudis oleivorans (strain DSM 6200 / JCM 39069 / Hxd3)</name>
    <name type="common">Desulfococcus oleovorans</name>
    <dbReference type="NCBI Taxonomy" id="96561"/>
    <lineage>
        <taxon>Bacteria</taxon>
        <taxon>Pseudomonadati</taxon>
        <taxon>Thermodesulfobacteriota</taxon>
        <taxon>Desulfobacteria</taxon>
        <taxon>Desulfobacterales</taxon>
        <taxon>Desulfosudaceae</taxon>
        <taxon>Desulfosudis</taxon>
    </lineage>
</organism>
<dbReference type="Pfam" id="PF00027">
    <property type="entry name" value="cNMP_binding"/>
    <property type="match status" value="1"/>
</dbReference>
<dbReference type="RefSeq" id="WP_012173496.1">
    <property type="nucleotide sequence ID" value="NC_009943.1"/>
</dbReference>
<dbReference type="Proteomes" id="UP000008561">
    <property type="component" value="Chromosome"/>
</dbReference>
<dbReference type="CDD" id="cd00038">
    <property type="entry name" value="CAP_ED"/>
    <property type="match status" value="1"/>
</dbReference>
<evidence type="ECO:0000313" key="3">
    <source>
        <dbReference type="Proteomes" id="UP000008561"/>
    </source>
</evidence>